<dbReference type="WBParaSite" id="MCU_003351-RA">
    <property type="protein sequence ID" value="MCU_003351-RA"/>
    <property type="gene ID" value="MCU_003351"/>
</dbReference>
<gene>
    <name evidence="7" type="ORF">MCOS_LOCUS619</name>
</gene>
<dbReference type="AlphaFoldDB" id="A0A0R3U2E2"/>
<dbReference type="EMBL" id="UXSR01000055">
    <property type="protein sequence ID" value="VDD74616.1"/>
    <property type="molecule type" value="Genomic_DNA"/>
</dbReference>
<keyword evidence="3" id="KW-0677">Repeat</keyword>
<evidence type="ECO:0000313" key="8">
    <source>
        <dbReference type="Proteomes" id="UP000267029"/>
    </source>
</evidence>
<keyword evidence="5" id="KW-0539">Nucleus</keyword>
<name>A0A0R3U2E2_MESCO</name>
<organism evidence="9">
    <name type="scientific">Mesocestoides corti</name>
    <name type="common">Flatworm</name>
    <dbReference type="NCBI Taxonomy" id="53468"/>
    <lineage>
        <taxon>Eukaryota</taxon>
        <taxon>Metazoa</taxon>
        <taxon>Spiralia</taxon>
        <taxon>Lophotrochozoa</taxon>
        <taxon>Platyhelminthes</taxon>
        <taxon>Cestoda</taxon>
        <taxon>Eucestoda</taxon>
        <taxon>Cyclophyllidea</taxon>
        <taxon>Mesocestoididae</taxon>
        <taxon>Mesocestoides</taxon>
    </lineage>
</organism>
<evidence type="ECO:0000256" key="5">
    <source>
        <dbReference type="ARBA" id="ARBA00023242"/>
    </source>
</evidence>
<evidence type="ECO:0000256" key="3">
    <source>
        <dbReference type="ARBA" id="ARBA00022737"/>
    </source>
</evidence>
<evidence type="ECO:0000256" key="6">
    <source>
        <dbReference type="SAM" id="MobiDB-lite"/>
    </source>
</evidence>
<evidence type="ECO:0000256" key="4">
    <source>
        <dbReference type="ARBA" id="ARBA00023043"/>
    </source>
</evidence>
<feature type="region of interest" description="Disordered" evidence="6">
    <location>
        <begin position="70"/>
        <end position="98"/>
    </location>
</feature>
<evidence type="ECO:0000313" key="9">
    <source>
        <dbReference type="WBParaSite" id="MCU_003351-RA"/>
    </source>
</evidence>
<dbReference type="GO" id="GO:0043124">
    <property type="term" value="P:negative regulation of canonical NF-kappaB signal transduction"/>
    <property type="evidence" value="ECO:0007669"/>
    <property type="project" value="InterPro"/>
</dbReference>
<sequence length="222" mass="25676">MNCTLKEDLHMEFPGQGEFEGTSEEAWHERLADELYSDLPRFDEYFEGFPDTDNLSGDYFEEVRREYERRKRQRYHATQPPADPAHSSEYTSASKDAEFRRRHAEGLKQRGLLTPSSSTIVLSPSYEQYSNEWRAFLKSGGGRAIPWPPITVGDTEGLLRFVKQSLVHLRQLQVDWHPDRFFARLPPDTERTKGLVDRVTALSQFLNATVSELKHRVGQKTA</sequence>
<dbReference type="OrthoDB" id="412109at2759"/>
<evidence type="ECO:0000313" key="7">
    <source>
        <dbReference type="EMBL" id="VDD74616.1"/>
    </source>
</evidence>
<dbReference type="InterPro" id="IPR038753">
    <property type="entry name" value="NFKBIL1"/>
</dbReference>
<reference evidence="7 8" key="1">
    <citation type="submission" date="2018-10" db="EMBL/GenBank/DDBJ databases">
        <authorList>
            <consortium name="Pathogen Informatics"/>
        </authorList>
    </citation>
    <scope>NUCLEOTIDE SEQUENCE [LARGE SCALE GENOMIC DNA]</scope>
</reference>
<comment type="subcellular location">
    <subcellularLocation>
        <location evidence="1">Nucleus</location>
    </subcellularLocation>
</comment>
<accession>A0A0R3U2E2</accession>
<dbReference type="PANTHER" id="PTHR15263">
    <property type="entry name" value="I-KAPPA-B-LIKE PROTEIN IKBL"/>
    <property type="match status" value="1"/>
</dbReference>
<evidence type="ECO:0000256" key="2">
    <source>
        <dbReference type="ARBA" id="ARBA00022553"/>
    </source>
</evidence>
<reference evidence="9" key="2">
    <citation type="submission" date="2019-11" db="UniProtKB">
        <authorList>
            <consortium name="WormBaseParasite"/>
        </authorList>
    </citation>
    <scope>IDENTIFICATION</scope>
</reference>
<dbReference type="PANTHER" id="PTHR15263:SF1">
    <property type="entry name" value="NF-KAPPA-B INHIBITOR-LIKE PROTEIN 1"/>
    <property type="match status" value="1"/>
</dbReference>
<proteinExistence type="predicted"/>
<dbReference type="GO" id="GO:0005634">
    <property type="term" value="C:nucleus"/>
    <property type="evidence" value="ECO:0007669"/>
    <property type="project" value="UniProtKB-SubCell"/>
</dbReference>
<dbReference type="Proteomes" id="UP000267029">
    <property type="component" value="Unassembled WGS sequence"/>
</dbReference>
<protein>
    <submittedName>
        <fullName evidence="9">J domain-containing protein</fullName>
    </submittedName>
</protein>
<keyword evidence="2" id="KW-0597">Phosphoprotein</keyword>
<keyword evidence="8" id="KW-1185">Reference proteome</keyword>
<evidence type="ECO:0000256" key="1">
    <source>
        <dbReference type="ARBA" id="ARBA00004123"/>
    </source>
</evidence>
<keyword evidence="4" id="KW-0040">ANK repeat</keyword>